<dbReference type="InterPro" id="IPR051045">
    <property type="entry name" value="TonB-dependent_transducer"/>
</dbReference>
<keyword evidence="6 10" id="KW-0812">Transmembrane</keyword>
<keyword evidence="4 10" id="KW-1003">Cell membrane</keyword>
<dbReference type="GO" id="GO:0015891">
    <property type="term" value="P:siderophore transport"/>
    <property type="evidence" value="ECO:0007669"/>
    <property type="project" value="InterPro"/>
</dbReference>
<dbReference type="InterPro" id="IPR006260">
    <property type="entry name" value="TonB/TolA_C"/>
</dbReference>
<evidence type="ECO:0000256" key="5">
    <source>
        <dbReference type="ARBA" id="ARBA00022519"/>
    </source>
</evidence>
<dbReference type="PANTHER" id="PTHR33446:SF2">
    <property type="entry name" value="PROTEIN TONB"/>
    <property type="match status" value="1"/>
</dbReference>
<dbReference type="OrthoDB" id="7585155at2"/>
<evidence type="ECO:0000256" key="7">
    <source>
        <dbReference type="ARBA" id="ARBA00022927"/>
    </source>
</evidence>
<dbReference type="PRINTS" id="PR01374">
    <property type="entry name" value="TONBPROTEIN"/>
</dbReference>
<feature type="compositionally biased region" description="Pro residues" evidence="11">
    <location>
        <begin position="65"/>
        <end position="88"/>
    </location>
</feature>
<protein>
    <recommendedName>
        <fullName evidence="10">Protein TonB</fullName>
    </recommendedName>
</protein>
<organism evidence="13 14">
    <name type="scientific">Croceibacterium soli</name>
    <dbReference type="NCBI Taxonomy" id="1739690"/>
    <lineage>
        <taxon>Bacteria</taxon>
        <taxon>Pseudomonadati</taxon>
        <taxon>Pseudomonadota</taxon>
        <taxon>Alphaproteobacteria</taxon>
        <taxon>Sphingomonadales</taxon>
        <taxon>Erythrobacteraceae</taxon>
        <taxon>Croceibacterium</taxon>
    </lineage>
</organism>
<dbReference type="Pfam" id="PF03544">
    <property type="entry name" value="TonB_C"/>
    <property type="match status" value="1"/>
</dbReference>
<dbReference type="GO" id="GO:0098797">
    <property type="term" value="C:plasma membrane protein complex"/>
    <property type="evidence" value="ECO:0007669"/>
    <property type="project" value="TreeGrafter"/>
</dbReference>
<evidence type="ECO:0000256" key="3">
    <source>
        <dbReference type="ARBA" id="ARBA00022448"/>
    </source>
</evidence>
<gene>
    <name evidence="13" type="ORF">GRI75_00315</name>
</gene>
<keyword evidence="10" id="KW-0735">Signal-anchor</keyword>
<evidence type="ECO:0000256" key="4">
    <source>
        <dbReference type="ARBA" id="ARBA00022475"/>
    </source>
</evidence>
<keyword evidence="8 10" id="KW-1133">Transmembrane helix</keyword>
<dbReference type="PANTHER" id="PTHR33446">
    <property type="entry name" value="PROTEIN TONB-RELATED"/>
    <property type="match status" value="1"/>
</dbReference>
<keyword evidence="5 10" id="KW-0997">Cell inner membrane</keyword>
<feature type="region of interest" description="Disordered" evidence="11">
    <location>
        <begin position="108"/>
        <end position="154"/>
    </location>
</feature>
<keyword evidence="3 10" id="KW-0813">Transport</keyword>
<dbReference type="InterPro" id="IPR003538">
    <property type="entry name" value="TonB"/>
</dbReference>
<keyword evidence="7 10" id="KW-0653">Protein transport</keyword>
<dbReference type="InterPro" id="IPR037682">
    <property type="entry name" value="TonB_C"/>
</dbReference>
<comment type="caution">
    <text evidence="13">The sequence shown here is derived from an EMBL/GenBank/DDBJ whole genome shotgun (WGS) entry which is preliminary data.</text>
</comment>
<feature type="domain" description="TonB C-terminal" evidence="12">
    <location>
        <begin position="131"/>
        <end position="223"/>
    </location>
</feature>
<evidence type="ECO:0000256" key="6">
    <source>
        <dbReference type="ARBA" id="ARBA00022692"/>
    </source>
</evidence>
<accession>A0A6I4UNU9</accession>
<dbReference type="GO" id="GO:0015031">
    <property type="term" value="P:protein transport"/>
    <property type="evidence" value="ECO:0007669"/>
    <property type="project" value="UniProtKB-UniRule"/>
</dbReference>
<evidence type="ECO:0000313" key="13">
    <source>
        <dbReference type="EMBL" id="MXP40086.1"/>
    </source>
</evidence>
<proteinExistence type="inferred from homology"/>
<name>A0A6I4UNU9_9SPHN</name>
<dbReference type="Proteomes" id="UP000469159">
    <property type="component" value="Unassembled WGS sequence"/>
</dbReference>
<comment type="similarity">
    <text evidence="2 10">Belongs to the TonB family.</text>
</comment>
<feature type="compositionally biased region" description="Pro residues" evidence="11">
    <location>
        <begin position="109"/>
        <end position="124"/>
    </location>
</feature>
<dbReference type="NCBIfam" id="TIGR01352">
    <property type="entry name" value="tonB_Cterm"/>
    <property type="match status" value="1"/>
</dbReference>
<evidence type="ECO:0000256" key="1">
    <source>
        <dbReference type="ARBA" id="ARBA00004383"/>
    </source>
</evidence>
<dbReference type="SUPFAM" id="SSF74653">
    <property type="entry name" value="TolA/TonB C-terminal domain"/>
    <property type="match status" value="1"/>
</dbReference>
<sequence length="223" mass="23393">MAYADQQMSGNKIIAIIIVALIHIAIGYVLVTGLAYSAAKKLVERVTTVDIEEPEPEEPEEEPPPPEPDTAPPPPVAPPPPINVSVAPPPIQVQSVIPPPAPIARVVPPAAPPAPPAPPPPPAPSQARGVSPKNQSSWARRIQENYPSRALREGTEGTVGVSVTVNAEGRVSACSVTSSSGDSSLDQAACTGMERYARFDPALDRDGNPVTGSWSTRITYQLN</sequence>
<dbReference type="GO" id="GO:0055085">
    <property type="term" value="P:transmembrane transport"/>
    <property type="evidence" value="ECO:0007669"/>
    <property type="project" value="InterPro"/>
</dbReference>
<dbReference type="GO" id="GO:0031992">
    <property type="term" value="F:energy transducer activity"/>
    <property type="evidence" value="ECO:0007669"/>
    <property type="project" value="InterPro"/>
</dbReference>
<evidence type="ECO:0000256" key="9">
    <source>
        <dbReference type="ARBA" id="ARBA00023136"/>
    </source>
</evidence>
<feature type="compositionally biased region" description="Acidic residues" evidence="11">
    <location>
        <begin position="50"/>
        <end position="64"/>
    </location>
</feature>
<evidence type="ECO:0000259" key="12">
    <source>
        <dbReference type="PROSITE" id="PS52015"/>
    </source>
</evidence>
<evidence type="ECO:0000313" key="14">
    <source>
        <dbReference type="Proteomes" id="UP000469159"/>
    </source>
</evidence>
<evidence type="ECO:0000256" key="8">
    <source>
        <dbReference type="ARBA" id="ARBA00022989"/>
    </source>
</evidence>
<reference evidence="13 14" key="1">
    <citation type="submission" date="2019-12" db="EMBL/GenBank/DDBJ databases">
        <title>Genomic-based taxomic classification of the family Erythrobacteraceae.</title>
        <authorList>
            <person name="Xu L."/>
        </authorList>
    </citation>
    <scope>NUCLEOTIDE SEQUENCE [LARGE SCALE GENOMIC DNA]</scope>
    <source>
        <strain evidence="13 14">MCCC 1K02066</strain>
    </source>
</reference>
<keyword evidence="9 10" id="KW-0472">Membrane</keyword>
<feature type="transmembrane region" description="Helical" evidence="10">
    <location>
        <begin position="13"/>
        <end position="36"/>
    </location>
</feature>
<feature type="region of interest" description="Disordered" evidence="11">
    <location>
        <begin position="49"/>
        <end position="88"/>
    </location>
</feature>
<dbReference type="EMBL" id="WTYK01000001">
    <property type="protein sequence ID" value="MXP40086.1"/>
    <property type="molecule type" value="Genomic_DNA"/>
</dbReference>
<dbReference type="PROSITE" id="PS52015">
    <property type="entry name" value="TONB_CTD"/>
    <property type="match status" value="1"/>
</dbReference>
<keyword evidence="14" id="KW-1185">Reference proteome</keyword>
<dbReference type="Gene3D" id="3.30.1150.10">
    <property type="match status" value="1"/>
</dbReference>
<comment type="subcellular location">
    <subcellularLocation>
        <location evidence="1 10">Cell inner membrane</location>
        <topology evidence="1 10">Single-pass membrane protein</topology>
        <orientation evidence="1 10">Periplasmic side</orientation>
    </subcellularLocation>
</comment>
<dbReference type="AlphaFoldDB" id="A0A6I4UNU9"/>
<comment type="function">
    <text evidence="10">Interacts with outer membrane receptor proteins that carry out high-affinity binding and energy dependent uptake into the periplasmic space of specific substrates. It could act to transduce energy from the cytoplasmic membrane to specific energy-requiring processes in the outer membrane, resulting in the release into the periplasm of ligands bound by these outer membrane proteins.</text>
</comment>
<dbReference type="GO" id="GO:0030288">
    <property type="term" value="C:outer membrane-bounded periplasmic space"/>
    <property type="evidence" value="ECO:0007669"/>
    <property type="project" value="InterPro"/>
</dbReference>
<evidence type="ECO:0000256" key="10">
    <source>
        <dbReference type="RuleBase" id="RU362123"/>
    </source>
</evidence>
<evidence type="ECO:0000256" key="2">
    <source>
        <dbReference type="ARBA" id="ARBA00006555"/>
    </source>
</evidence>
<evidence type="ECO:0000256" key="11">
    <source>
        <dbReference type="SAM" id="MobiDB-lite"/>
    </source>
</evidence>